<protein>
    <recommendedName>
        <fullName evidence="3">amidase</fullName>
        <ecNumber evidence="3">3.5.1.4</ecNumber>
    </recommendedName>
</protein>
<dbReference type="InterPro" id="IPR020556">
    <property type="entry name" value="Amidase_CS"/>
</dbReference>
<dbReference type="PANTHER" id="PTHR46072">
    <property type="entry name" value="AMIDASE-RELATED-RELATED"/>
    <property type="match status" value="1"/>
</dbReference>
<feature type="domain" description="Amidase" evidence="7">
    <location>
        <begin position="91"/>
        <end position="565"/>
    </location>
</feature>
<evidence type="ECO:0000256" key="4">
    <source>
        <dbReference type="ARBA" id="ARBA00022801"/>
    </source>
</evidence>
<dbReference type="EC" id="3.5.1.4" evidence="3"/>
<evidence type="ECO:0000313" key="9">
    <source>
        <dbReference type="Proteomes" id="UP001152592"/>
    </source>
</evidence>
<dbReference type="Gene3D" id="3.90.1300.10">
    <property type="entry name" value="Amidase signature (AS) domain"/>
    <property type="match status" value="1"/>
</dbReference>
<dbReference type="AlphaFoldDB" id="A0A9W4IHP0"/>
<comment type="similarity">
    <text evidence="2">Belongs to the amidase family.</text>
</comment>
<gene>
    <name evidence="8" type="ORF">PSALAMII_LOCUS1500</name>
</gene>
<name>A0A9W4IHP0_9EURO</name>
<organism evidence="8 9">
    <name type="scientific">Penicillium salamii</name>
    <dbReference type="NCBI Taxonomy" id="1612424"/>
    <lineage>
        <taxon>Eukaryota</taxon>
        <taxon>Fungi</taxon>
        <taxon>Dikarya</taxon>
        <taxon>Ascomycota</taxon>
        <taxon>Pezizomycotina</taxon>
        <taxon>Eurotiomycetes</taxon>
        <taxon>Eurotiomycetidae</taxon>
        <taxon>Eurotiales</taxon>
        <taxon>Aspergillaceae</taxon>
        <taxon>Penicillium</taxon>
    </lineage>
</organism>
<comment type="caution">
    <text evidence="8">The sequence shown here is derived from an EMBL/GenBank/DDBJ whole genome shotgun (WGS) entry which is preliminary data.</text>
</comment>
<feature type="binding site" evidence="6">
    <location>
        <position position="195"/>
    </location>
    <ligand>
        <name>substrate</name>
    </ligand>
</feature>
<evidence type="ECO:0000256" key="3">
    <source>
        <dbReference type="ARBA" id="ARBA00012922"/>
    </source>
</evidence>
<comment type="catalytic activity">
    <reaction evidence="1">
        <text>a monocarboxylic acid amide + H2O = a monocarboxylate + NH4(+)</text>
        <dbReference type="Rhea" id="RHEA:12020"/>
        <dbReference type="ChEBI" id="CHEBI:15377"/>
        <dbReference type="ChEBI" id="CHEBI:28938"/>
        <dbReference type="ChEBI" id="CHEBI:35757"/>
        <dbReference type="ChEBI" id="CHEBI:83628"/>
        <dbReference type="EC" id="3.5.1.4"/>
    </reaction>
</comment>
<accession>A0A9W4IHP0</accession>
<evidence type="ECO:0000313" key="8">
    <source>
        <dbReference type="EMBL" id="CAG8285951.1"/>
    </source>
</evidence>
<evidence type="ECO:0000256" key="2">
    <source>
        <dbReference type="ARBA" id="ARBA00009199"/>
    </source>
</evidence>
<reference evidence="8" key="1">
    <citation type="submission" date="2021-07" db="EMBL/GenBank/DDBJ databases">
        <authorList>
            <person name="Branca A.L. A."/>
        </authorList>
    </citation>
    <scope>NUCLEOTIDE SEQUENCE</scope>
</reference>
<evidence type="ECO:0000256" key="5">
    <source>
        <dbReference type="PIRSR" id="PIRSR001221-1"/>
    </source>
</evidence>
<feature type="active site" description="Charge relay system" evidence="5">
    <location>
        <position position="221"/>
    </location>
</feature>
<keyword evidence="4" id="KW-0378">Hydrolase</keyword>
<dbReference type="Proteomes" id="UP001152592">
    <property type="component" value="Unassembled WGS sequence"/>
</dbReference>
<dbReference type="Pfam" id="PF01425">
    <property type="entry name" value="Amidase"/>
    <property type="match status" value="1"/>
</dbReference>
<evidence type="ECO:0000256" key="1">
    <source>
        <dbReference type="ARBA" id="ARBA00001311"/>
    </source>
</evidence>
<dbReference type="SUPFAM" id="SSF75304">
    <property type="entry name" value="Amidase signature (AS) enzymes"/>
    <property type="match status" value="1"/>
</dbReference>
<dbReference type="EMBL" id="CAJVPD010000066">
    <property type="protein sequence ID" value="CAG8285951.1"/>
    <property type="molecule type" value="Genomic_DNA"/>
</dbReference>
<dbReference type="InterPro" id="IPR036928">
    <property type="entry name" value="AS_sf"/>
</dbReference>
<feature type="binding site" evidence="6">
    <location>
        <begin position="242"/>
        <end position="245"/>
    </location>
    <ligand>
        <name>substrate</name>
    </ligand>
</feature>
<dbReference type="PIRSF" id="PIRSF001221">
    <property type="entry name" value="Amidase_fungi"/>
    <property type="match status" value="1"/>
</dbReference>
<feature type="active site" description="Charge relay system" evidence="5">
    <location>
        <position position="146"/>
    </location>
</feature>
<sequence>MSAIVDGANWQERAAKKRQECANKIPEEWKIPSQLLAELETPFADNKNDLIRAQTIRKSGILTDRELEITEDYQVDDLISALADGSLTSVEVTLAYSKRAALAQQLVSCLTETMFEEARERAVFLDGQRAQGKLVGPLHGLPISIKDNFNFKGVDSTIGMVSFLDEKSPENSPLVDILLGLGAVLYVKTNVPQTMMTTDSHNNVFDRTLNPWNTKLGPGGSSGGEGALIALRGSPLGVGTDIGGSIRIPAHCCGLYGFRPSAQRVPNGGMRGFNTSGMKFLLSCAGPLSSDLNGIETFFKSVFETEPGRLDSSVLDIPWREVPVKCSTLKIGVVPESSIFPLHPPVRRALTEAVRLLEAQGHQIVQLTEEECRIVESNEIGWSLFGLDQGSKKHLESTGEPPVPAMHYLGKQAEKLMGFYKPSLPDTTSLDPLHKLALLNTHRANLREAYRKMWLEHDLDICIAPPAQTTAVPHDTFGLAPYTTFTNVLDVSQIAAATLCSRSNTYRSIHLVSYHSGKSAIRMPMKALCPMNTSLGLTVNDFEQLKGAPCSIQLFTTTMRDEECLQMAKQIDQCLNNSK</sequence>
<dbReference type="OrthoDB" id="6428749at2759"/>
<evidence type="ECO:0000259" key="7">
    <source>
        <dbReference type="Pfam" id="PF01425"/>
    </source>
</evidence>
<proteinExistence type="inferred from homology"/>
<evidence type="ECO:0000256" key="6">
    <source>
        <dbReference type="PIRSR" id="PIRSR001221-2"/>
    </source>
</evidence>
<dbReference type="PANTHER" id="PTHR46072:SF3">
    <property type="entry name" value="AMIDASE"/>
    <property type="match status" value="1"/>
</dbReference>
<feature type="binding site" evidence="6">
    <location>
        <position position="221"/>
    </location>
    <ligand>
        <name>substrate</name>
    </ligand>
</feature>
<dbReference type="InterPro" id="IPR023631">
    <property type="entry name" value="Amidase_dom"/>
</dbReference>
<dbReference type="GO" id="GO:0004040">
    <property type="term" value="F:amidase activity"/>
    <property type="evidence" value="ECO:0007669"/>
    <property type="project" value="UniProtKB-EC"/>
</dbReference>
<feature type="active site" description="Acyl-ester intermediate" evidence="5">
    <location>
        <position position="245"/>
    </location>
</feature>
<dbReference type="PROSITE" id="PS00571">
    <property type="entry name" value="AMIDASES"/>
    <property type="match status" value="1"/>
</dbReference>